<evidence type="ECO:0000313" key="8">
    <source>
        <dbReference type="EMBL" id="RKO66654.1"/>
    </source>
</evidence>
<dbReference type="PROSITE" id="PS50112">
    <property type="entry name" value="PAS"/>
    <property type="match status" value="1"/>
</dbReference>
<dbReference type="SUPFAM" id="SSF55781">
    <property type="entry name" value="GAF domain-like"/>
    <property type="match status" value="1"/>
</dbReference>
<keyword evidence="4" id="KW-0238">DNA-binding</keyword>
<dbReference type="PROSITE" id="PS50045">
    <property type="entry name" value="SIGMA54_INTERACT_4"/>
    <property type="match status" value="1"/>
</dbReference>
<gene>
    <name evidence="8" type="ORF">D7024_06645</name>
</gene>
<dbReference type="InterPro" id="IPR003018">
    <property type="entry name" value="GAF"/>
</dbReference>
<dbReference type="CDD" id="cd00130">
    <property type="entry name" value="PAS"/>
    <property type="match status" value="1"/>
</dbReference>
<dbReference type="InterPro" id="IPR003593">
    <property type="entry name" value="AAA+_ATPase"/>
</dbReference>
<dbReference type="InterPro" id="IPR029016">
    <property type="entry name" value="GAF-like_dom_sf"/>
</dbReference>
<dbReference type="InterPro" id="IPR027417">
    <property type="entry name" value="P-loop_NTPase"/>
</dbReference>
<dbReference type="PROSITE" id="PS00675">
    <property type="entry name" value="SIGMA54_INTERACT_1"/>
    <property type="match status" value="1"/>
</dbReference>
<dbReference type="InterPro" id="IPR009057">
    <property type="entry name" value="Homeodomain-like_sf"/>
</dbReference>
<keyword evidence="3" id="KW-0805">Transcription regulation</keyword>
<dbReference type="Gene3D" id="1.10.10.60">
    <property type="entry name" value="Homeodomain-like"/>
    <property type="match status" value="1"/>
</dbReference>
<dbReference type="InterPro" id="IPR025662">
    <property type="entry name" value="Sigma_54_int_dom_ATP-bd_1"/>
</dbReference>
<dbReference type="SUPFAM" id="SSF52540">
    <property type="entry name" value="P-loop containing nucleoside triphosphate hydrolases"/>
    <property type="match status" value="1"/>
</dbReference>
<dbReference type="InterPro" id="IPR000014">
    <property type="entry name" value="PAS"/>
</dbReference>
<dbReference type="Pfam" id="PF02954">
    <property type="entry name" value="HTH_8"/>
    <property type="match status" value="1"/>
</dbReference>
<dbReference type="InterPro" id="IPR058031">
    <property type="entry name" value="AAA_lid_NorR"/>
</dbReference>
<comment type="caution">
    <text evidence="8">The sequence shown here is derived from an EMBL/GenBank/DDBJ whole genome shotgun (WGS) entry which is preliminary data.</text>
</comment>
<evidence type="ECO:0000256" key="2">
    <source>
        <dbReference type="ARBA" id="ARBA00022840"/>
    </source>
</evidence>
<dbReference type="InterPro" id="IPR025944">
    <property type="entry name" value="Sigma_54_int_dom_CS"/>
</dbReference>
<dbReference type="NCBIfam" id="TIGR00229">
    <property type="entry name" value="sensory_box"/>
    <property type="match status" value="1"/>
</dbReference>
<dbReference type="Gene3D" id="3.40.50.300">
    <property type="entry name" value="P-loop containing nucleotide triphosphate hydrolases"/>
    <property type="match status" value="1"/>
</dbReference>
<dbReference type="CDD" id="cd00009">
    <property type="entry name" value="AAA"/>
    <property type="match status" value="1"/>
</dbReference>
<dbReference type="FunFam" id="3.40.50.300:FF:000006">
    <property type="entry name" value="DNA-binding transcriptional regulator NtrC"/>
    <property type="match status" value="1"/>
</dbReference>
<protein>
    <submittedName>
        <fullName evidence="8">PAS domain-containing protein</fullName>
    </submittedName>
</protein>
<dbReference type="SMART" id="SM00091">
    <property type="entry name" value="PAS"/>
    <property type="match status" value="1"/>
</dbReference>
<organism evidence="8 9">
    <name type="scientific">Desulfofundulus salinus</name>
    <dbReference type="NCBI Taxonomy" id="2419843"/>
    <lineage>
        <taxon>Bacteria</taxon>
        <taxon>Bacillati</taxon>
        <taxon>Bacillota</taxon>
        <taxon>Clostridia</taxon>
        <taxon>Eubacteriales</taxon>
        <taxon>Peptococcaceae</taxon>
        <taxon>Desulfofundulus</taxon>
    </lineage>
</organism>
<evidence type="ECO:0000256" key="1">
    <source>
        <dbReference type="ARBA" id="ARBA00022741"/>
    </source>
</evidence>
<dbReference type="GO" id="GO:0043565">
    <property type="term" value="F:sequence-specific DNA binding"/>
    <property type="evidence" value="ECO:0007669"/>
    <property type="project" value="InterPro"/>
</dbReference>
<dbReference type="PANTHER" id="PTHR32071:SF57">
    <property type="entry name" value="C4-DICARBOXYLATE TRANSPORT TRANSCRIPTIONAL REGULATORY PROTEIN DCTD"/>
    <property type="match status" value="1"/>
</dbReference>
<dbReference type="Proteomes" id="UP000271256">
    <property type="component" value="Unassembled WGS sequence"/>
</dbReference>
<dbReference type="PANTHER" id="PTHR32071">
    <property type="entry name" value="TRANSCRIPTIONAL REGULATORY PROTEIN"/>
    <property type="match status" value="1"/>
</dbReference>
<dbReference type="GO" id="GO:0005524">
    <property type="term" value="F:ATP binding"/>
    <property type="evidence" value="ECO:0007669"/>
    <property type="project" value="UniProtKB-KW"/>
</dbReference>
<evidence type="ECO:0000256" key="3">
    <source>
        <dbReference type="ARBA" id="ARBA00023015"/>
    </source>
</evidence>
<dbReference type="Pfam" id="PF25601">
    <property type="entry name" value="AAA_lid_14"/>
    <property type="match status" value="1"/>
</dbReference>
<dbReference type="SUPFAM" id="SSF55785">
    <property type="entry name" value="PYP-like sensor domain (PAS domain)"/>
    <property type="match status" value="1"/>
</dbReference>
<name>A0A494X1C4_9FIRM</name>
<feature type="domain" description="PAS" evidence="7">
    <location>
        <begin position="215"/>
        <end position="270"/>
    </location>
</feature>
<keyword evidence="1" id="KW-0547">Nucleotide-binding</keyword>
<dbReference type="Pfam" id="PF13426">
    <property type="entry name" value="PAS_9"/>
    <property type="match status" value="1"/>
</dbReference>
<dbReference type="RefSeq" id="WP_121451082.1">
    <property type="nucleotide sequence ID" value="NZ_RBWE01000001.1"/>
</dbReference>
<evidence type="ECO:0000259" key="7">
    <source>
        <dbReference type="PROSITE" id="PS50112"/>
    </source>
</evidence>
<dbReference type="PROSITE" id="PS00688">
    <property type="entry name" value="SIGMA54_INTERACT_3"/>
    <property type="match status" value="1"/>
</dbReference>
<dbReference type="Pfam" id="PF00158">
    <property type="entry name" value="Sigma54_activat"/>
    <property type="match status" value="1"/>
</dbReference>
<dbReference type="AlphaFoldDB" id="A0A494X1C4"/>
<dbReference type="Gene3D" id="3.30.450.40">
    <property type="match status" value="1"/>
</dbReference>
<dbReference type="Gene3D" id="1.10.8.60">
    <property type="match status" value="1"/>
</dbReference>
<dbReference type="SMART" id="SM00382">
    <property type="entry name" value="AAA"/>
    <property type="match status" value="1"/>
</dbReference>
<dbReference type="Gene3D" id="3.30.450.20">
    <property type="entry name" value="PAS domain"/>
    <property type="match status" value="1"/>
</dbReference>
<keyword evidence="2" id="KW-0067">ATP-binding</keyword>
<feature type="domain" description="Sigma-54 factor interaction" evidence="6">
    <location>
        <begin position="347"/>
        <end position="577"/>
    </location>
</feature>
<sequence>MTKSSEHMLSLWKQMRLSHDQEWKVREKIRASWARSMEYGVSPFLKMNRQVLPPEKLALKIEENRELVEVALPIIKNLFEVVKGSGFVVALADREGTLLVVVGDEEGIEFTRKANFVEGARWSEDVMGTNAIGLSLVEGKPVQVYGYEHFCICAYNSTCSAAPIRNAEGKIIGVLDITGPFEKVHHHTLGMVVAGVSAIENQMALKKALRENLLANQYKTYIMESIRDGIVTTDNLGYITHLNRSAARLLHLDREKVIGQNLAQVLGDEESNYYFINLVRSKKIITDTVVNLTRNHETVRCTVSCSPLIDQDGQDMGRVVVLQEIKRVNRLVNRLVGSRARVHFSELFGKEDCFKEALRIGRAAAASDCNVLLLGESGTGKDLFAQAIHNASVRAEQPFVAINCGAIPRDLIASELFGYDEGAFTGAKKGGNPGKFELADQGTIFLDEIGEMPVDLQAALLRVLEERQVMRVGGREYIPVNVRIIAATNKDLALEVEKGNFRRDLFYRLSVIVIQLPPLRERKADIRELATHFLKRISGRLGKDVEGFAPEVLDLFLNYHWPGNIRELQNVVERAVNLATGPVITTDLLPPGLIESVTSRKTSPAKKEAALIKSAEEQAIRSCLARFRSKTEAARHLGISRSTLYRKMKEYGIKDVDFNPLLI</sequence>
<dbReference type="OrthoDB" id="9803970at2"/>
<keyword evidence="9" id="KW-1185">Reference proteome</keyword>
<dbReference type="InterPro" id="IPR002078">
    <property type="entry name" value="Sigma_54_int"/>
</dbReference>
<accession>A0A494X1C4</accession>
<proteinExistence type="predicted"/>
<dbReference type="EMBL" id="RBWE01000001">
    <property type="protein sequence ID" value="RKO66654.1"/>
    <property type="molecule type" value="Genomic_DNA"/>
</dbReference>
<dbReference type="Pfam" id="PF01590">
    <property type="entry name" value="GAF"/>
    <property type="match status" value="1"/>
</dbReference>
<dbReference type="InterPro" id="IPR035965">
    <property type="entry name" value="PAS-like_dom_sf"/>
</dbReference>
<dbReference type="SUPFAM" id="SSF46689">
    <property type="entry name" value="Homeodomain-like"/>
    <property type="match status" value="1"/>
</dbReference>
<keyword evidence="5" id="KW-0804">Transcription</keyword>
<dbReference type="InterPro" id="IPR002197">
    <property type="entry name" value="HTH_Fis"/>
</dbReference>
<reference evidence="8 9" key="1">
    <citation type="submission" date="2018-10" db="EMBL/GenBank/DDBJ databases">
        <authorList>
            <person name="Grouzdev D.S."/>
            <person name="Krutkina M.S."/>
            <person name="Tourova T.P."/>
            <person name="Nazina T.N."/>
        </authorList>
    </citation>
    <scope>NUCLEOTIDE SEQUENCE [LARGE SCALE GENOMIC DNA]</scope>
    <source>
        <strain evidence="8 9">435</strain>
    </source>
</reference>
<evidence type="ECO:0000313" key="9">
    <source>
        <dbReference type="Proteomes" id="UP000271256"/>
    </source>
</evidence>
<dbReference type="GO" id="GO:0006355">
    <property type="term" value="P:regulation of DNA-templated transcription"/>
    <property type="evidence" value="ECO:0007669"/>
    <property type="project" value="InterPro"/>
</dbReference>
<evidence type="ECO:0000256" key="5">
    <source>
        <dbReference type="ARBA" id="ARBA00023163"/>
    </source>
</evidence>
<evidence type="ECO:0000259" key="6">
    <source>
        <dbReference type="PROSITE" id="PS50045"/>
    </source>
</evidence>
<evidence type="ECO:0000256" key="4">
    <source>
        <dbReference type="ARBA" id="ARBA00023125"/>
    </source>
</evidence>